<dbReference type="RefSeq" id="WP_367724351.1">
    <property type="nucleotide sequence ID" value="NZ_JBFOCI010000004.1"/>
</dbReference>
<accession>A0ABV3R1R4</accession>
<evidence type="ECO:0000313" key="4">
    <source>
        <dbReference type="EMBL" id="MEW9807191.1"/>
    </source>
</evidence>
<reference evidence="4 5" key="1">
    <citation type="submission" date="2024-06" db="EMBL/GenBank/DDBJ databases">
        <authorList>
            <person name="Tuo L."/>
        </authorList>
    </citation>
    <scope>NUCLEOTIDE SEQUENCE [LARGE SCALE GENOMIC DNA]</scope>
    <source>
        <strain evidence="4 5">ZMM04-5</strain>
    </source>
</reference>
<comment type="similarity">
    <text evidence="1">Belongs to the heat shock protein 70 family.</text>
</comment>
<evidence type="ECO:0000256" key="1">
    <source>
        <dbReference type="ARBA" id="ARBA00007381"/>
    </source>
</evidence>
<dbReference type="PANTHER" id="PTHR19375">
    <property type="entry name" value="HEAT SHOCK PROTEIN 70KDA"/>
    <property type="match status" value="1"/>
</dbReference>
<dbReference type="InterPro" id="IPR043129">
    <property type="entry name" value="ATPase_NBD"/>
</dbReference>
<keyword evidence="3" id="KW-0067">ATP-binding</keyword>
<comment type="caution">
    <text evidence="4">The sequence shown here is derived from an EMBL/GenBank/DDBJ whole genome shotgun (WGS) entry which is preliminary data.</text>
</comment>
<proteinExistence type="inferred from homology"/>
<keyword evidence="5" id="KW-1185">Reference proteome</keyword>
<gene>
    <name evidence="4" type="ORF">ABUE31_14455</name>
</gene>
<dbReference type="PROSITE" id="PS00329">
    <property type="entry name" value="HSP70_2"/>
    <property type="match status" value="1"/>
</dbReference>
<dbReference type="Gene3D" id="3.30.420.40">
    <property type="match status" value="3"/>
</dbReference>
<evidence type="ECO:0000256" key="3">
    <source>
        <dbReference type="ARBA" id="ARBA00022840"/>
    </source>
</evidence>
<evidence type="ECO:0000313" key="5">
    <source>
        <dbReference type="Proteomes" id="UP001556196"/>
    </source>
</evidence>
<dbReference type="EMBL" id="JBFOCI010000004">
    <property type="protein sequence ID" value="MEW9807191.1"/>
    <property type="molecule type" value="Genomic_DNA"/>
</dbReference>
<dbReference type="InterPro" id="IPR013126">
    <property type="entry name" value="Hsp_70_fam"/>
</dbReference>
<dbReference type="Gene3D" id="3.90.640.10">
    <property type="entry name" value="Actin, Chain A, domain 4"/>
    <property type="match status" value="2"/>
</dbReference>
<name>A0ABV3R1R4_9HYPH</name>
<dbReference type="CDD" id="cd10231">
    <property type="entry name" value="ASKHA_NBD_HSP70_YegD-like"/>
    <property type="match status" value="1"/>
</dbReference>
<dbReference type="InterPro" id="IPR042054">
    <property type="entry name" value="YegD-like"/>
</dbReference>
<dbReference type="InterPro" id="IPR018181">
    <property type="entry name" value="Heat_shock_70_CS"/>
</dbReference>
<dbReference type="Pfam" id="PF00012">
    <property type="entry name" value="HSP70"/>
    <property type="match status" value="2"/>
</dbReference>
<organism evidence="4 5">
    <name type="scientific">Mesorhizobium marinum</name>
    <dbReference type="NCBI Taxonomy" id="3228790"/>
    <lineage>
        <taxon>Bacteria</taxon>
        <taxon>Pseudomonadati</taxon>
        <taxon>Pseudomonadota</taxon>
        <taxon>Alphaproteobacteria</taxon>
        <taxon>Hyphomicrobiales</taxon>
        <taxon>Phyllobacteriaceae</taxon>
        <taxon>Mesorhizobium</taxon>
    </lineage>
</organism>
<keyword evidence="2" id="KW-0547">Nucleotide-binding</keyword>
<evidence type="ECO:0000256" key="2">
    <source>
        <dbReference type="ARBA" id="ARBA00022741"/>
    </source>
</evidence>
<dbReference type="SUPFAM" id="SSF53067">
    <property type="entry name" value="Actin-like ATPase domain"/>
    <property type="match status" value="2"/>
</dbReference>
<dbReference type="Proteomes" id="UP001556196">
    <property type="component" value="Unassembled WGS sequence"/>
</dbReference>
<sequence length="418" mass="44794">MRPAIGGIDFGTSNSTVGVIENGQPRLVPLEENQVTLPSAVFFNFEDGRAHFGRRGIADYTDGVEGRLMRALKSVLGSSLAHEKTRIKARSMAFTDIIGMFLAQLKARMEAHTGMPAGPVVFGRPVQFVDDDAEADRMAQAQLEKAARAQGFADIAFQFEPIAAALDYERSVAREELALIVDMGGGTSDFSVVRVSPERANAADRSGDILANRGVHIGGTDLDRLLSLDRVMPELGYLSQTRDGKRNLPAAYFADLATWQRINLLYTPKASSDLSQLRYEAARPDLVDRLIAIVEHRWGHALAGHVERARIALTTAPSARVAVSVPGAEFGVELSREGFEATVHGTAERVADTVTATLRDAGLAGGDIATVFLTGGSTSTPLARRTILGLVPQARVVEGDVFGSVGLGLALDARRKFG</sequence>
<protein>
    <submittedName>
        <fullName evidence="4">Hsp70 family protein</fullName>
    </submittedName>
</protein>